<evidence type="ECO:0000256" key="4">
    <source>
        <dbReference type="ARBA" id="ARBA00022776"/>
    </source>
</evidence>
<evidence type="ECO:0000256" key="1">
    <source>
        <dbReference type="ARBA" id="ARBA00022574"/>
    </source>
</evidence>
<dbReference type="InterPro" id="IPR019775">
    <property type="entry name" value="WD40_repeat_CS"/>
</dbReference>
<dbReference type="Gene3D" id="2.130.10.10">
    <property type="entry name" value="YVTN repeat-like/Quinoprotein amine dehydrogenase"/>
    <property type="match status" value="1"/>
</dbReference>
<dbReference type="SMART" id="SM00320">
    <property type="entry name" value="WD40"/>
    <property type="match status" value="1"/>
</dbReference>
<keyword evidence="4" id="KW-0498">Mitosis</keyword>
<dbReference type="AlphaFoldDB" id="A0AAD9XVS5"/>
<dbReference type="EMBL" id="JANJYI010000001">
    <property type="protein sequence ID" value="KAK2665783.1"/>
    <property type="molecule type" value="Genomic_DNA"/>
</dbReference>
<dbReference type="GO" id="GO:0010997">
    <property type="term" value="F:anaphase-promoting complex binding"/>
    <property type="evidence" value="ECO:0007669"/>
    <property type="project" value="InterPro"/>
</dbReference>
<evidence type="ECO:0000256" key="3">
    <source>
        <dbReference type="ARBA" id="ARBA00022737"/>
    </source>
</evidence>
<keyword evidence="9" id="KW-1185">Reference proteome</keyword>
<dbReference type="PROSITE" id="PS00678">
    <property type="entry name" value="WD_REPEATS_1"/>
    <property type="match status" value="1"/>
</dbReference>
<comment type="function">
    <text evidence="6">Component of the anaphase promoting complex/cyclosome (APC/C), a cell cycle-regulated E3 ubiquitin-protein ligase complex that controls progression through mitosis and the G1 phase of the cell cycle.</text>
</comment>
<evidence type="ECO:0000313" key="8">
    <source>
        <dbReference type="EMBL" id="KAK2665783.1"/>
    </source>
</evidence>
<dbReference type="GO" id="GO:0005680">
    <property type="term" value="C:anaphase-promoting complex"/>
    <property type="evidence" value="ECO:0007669"/>
    <property type="project" value="TreeGrafter"/>
</dbReference>
<dbReference type="PANTHER" id="PTHR19918:SF8">
    <property type="entry name" value="FI02843P"/>
    <property type="match status" value="1"/>
</dbReference>
<dbReference type="GO" id="GO:0031145">
    <property type="term" value="P:anaphase-promoting complex-dependent catabolic process"/>
    <property type="evidence" value="ECO:0007669"/>
    <property type="project" value="TreeGrafter"/>
</dbReference>
<dbReference type="PROSITE" id="PS50082">
    <property type="entry name" value="WD_REPEATS_2"/>
    <property type="match status" value="1"/>
</dbReference>
<dbReference type="PROSITE" id="PS50294">
    <property type="entry name" value="WD_REPEATS_REGION"/>
    <property type="match status" value="1"/>
</dbReference>
<keyword evidence="2" id="KW-0132">Cell division</keyword>
<dbReference type="GO" id="GO:1990757">
    <property type="term" value="F:ubiquitin ligase activator activity"/>
    <property type="evidence" value="ECO:0007669"/>
    <property type="project" value="TreeGrafter"/>
</dbReference>
<comment type="caution">
    <text evidence="8">The sequence shown here is derived from an EMBL/GenBank/DDBJ whole genome shotgun (WGS) entry which is preliminary data.</text>
</comment>
<name>A0AAD9XVS5_9ROSI</name>
<proteinExistence type="predicted"/>
<dbReference type="SUPFAM" id="SSF50978">
    <property type="entry name" value="WD40 repeat-like"/>
    <property type="match status" value="1"/>
</dbReference>
<evidence type="ECO:0000313" key="9">
    <source>
        <dbReference type="Proteomes" id="UP001280121"/>
    </source>
</evidence>
<evidence type="ECO:0000256" key="6">
    <source>
        <dbReference type="ARBA" id="ARBA00023425"/>
    </source>
</evidence>
<sequence length="95" mass="10535">MELLSSHGGFTQNQLTLWKYPSMVKTAELTGHTSRVLFMAQSPDGCTVASAGPDETLRLWDVFGDPKVAKPAPKAVREPFAHLNHIRCAHLNHIR</sequence>
<dbReference type="InterPro" id="IPR033010">
    <property type="entry name" value="Cdc20/Fizzy"/>
</dbReference>
<dbReference type="PANTHER" id="PTHR19918">
    <property type="entry name" value="CELL DIVISION CYCLE 20 CDC20 FIZZY -RELATED"/>
    <property type="match status" value="1"/>
</dbReference>
<dbReference type="InterPro" id="IPR001680">
    <property type="entry name" value="WD40_rpt"/>
</dbReference>
<accession>A0AAD9XVS5</accession>
<keyword evidence="1 7" id="KW-0853">WD repeat</keyword>
<keyword evidence="5" id="KW-0131">Cell cycle</keyword>
<reference evidence="8" key="1">
    <citation type="journal article" date="2023" name="Plant J.">
        <title>Genome sequences and population genomics provide insights into the demographic history, inbreeding, and mutation load of two 'living fossil' tree species of Dipteronia.</title>
        <authorList>
            <person name="Feng Y."/>
            <person name="Comes H.P."/>
            <person name="Chen J."/>
            <person name="Zhu S."/>
            <person name="Lu R."/>
            <person name="Zhang X."/>
            <person name="Li P."/>
            <person name="Qiu J."/>
            <person name="Olsen K.M."/>
            <person name="Qiu Y."/>
        </authorList>
    </citation>
    <scope>NUCLEOTIDE SEQUENCE</scope>
    <source>
        <strain evidence="8">KIB01</strain>
    </source>
</reference>
<evidence type="ECO:0000256" key="5">
    <source>
        <dbReference type="ARBA" id="ARBA00023306"/>
    </source>
</evidence>
<dbReference type="InterPro" id="IPR015943">
    <property type="entry name" value="WD40/YVTN_repeat-like_dom_sf"/>
</dbReference>
<dbReference type="Proteomes" id="UP001280121">
    <property type="component" value="Unassembled WGS sequence"/>
</dbReference>
<protein>
    <submittedName>
        <fullName evidence="8">Uncharacterized protein</fullName>
    </submittedName>
</protein>
<dbReference type="Pfam" id="PF00400">
    <property type="entry name" value="WD40"/>
    <property type="match status" value="1"/>
</dbReference>
<gene>
    <name evidence="8" type="ORF">Ddye_004357</name>
</gene>
<keyword evidence="3" id="KW-0677">Repeat</keyword>
<dbReference type="GO" id="GO:0051301">
    <property type="term" value="P:cell division"/>
    <property type="evidence" value="ECO:0007669"/>
    <property type="project" value="UniProtKB-KW"/>
</dbReference>
<evidence type="ECO:0000256" key="2">
    <source>
        <dbReference type="ARBA" id="ARBA00022618"/>
    </source>
</evidence>
<evidence type="ECO:0000256" key="7">
    <source>
        <dbReference type="PROSITE-ProRule" id="PRU00221"/>
    </source>
</evidence>
<dbReference type="GO" id="GO:1905786">
    <property type="term" value="P:positive regulation of anaphase-promoting complex-dependent catabolic process"/>
    <property type="evidence" value="ECO:0007669"/>
    <property type="project" value="TreeGrafter"/>
</dbReference>
<feature type="repeat" description="WD" evidence="7">
    <location>
        <begin position="29"/>
        <end position="62"/>
    </location>
</feature>
<dbReference type="InterPro" id="IPR036322">
    <property type="entry name" value="WD40_repeat_dom_sf"/>
</dbReference>
<organism evidence="8 9">
    <name type="scientific">Dipteronia dyeriana</name>
    <dbReference type="NCBI Taxonomy" id="168575"/>
    <lineage>
        <taxon>Eukaryota</taxon>
        <taxon>Viridiplantae</taxon>
        <taxon>Streptophyta</taxon>
        <taxon>Embryophyta</taxon>
        <taxon>Tracheophyta</taxon>
        <taxon>Spermatophyta</taxon>
        <taxon>Magnoliopsida</taxon>
        <taxon>eudicotyledons</taxon>
        <taxon>Gunneridae</taxon>
        <taxon>Pentapetalae</taxon>
        <taxon>rosids</taxon>
        <taxon>malvids</taxon>
        <taxon>Sapindales</taxon>
        <taxon>Sapindaceae</taxon>
        <taxon>Hippocastanoideae</taxon>
        <taxon>Acereae</taxon>
        <taxon>Dipteronia</taxon>
    </lineage>
</organism>